<evidence type="ECO:0000256" key="4">
    <source>
        <dbReference type="ARBA" id="ARBA00022801"/>
    </source>
</evidence>
<dbReference type="OrthoDB" id="418595at2759"/>
<sequence>MWTIRAFPSVSRFHAAGGRIFACTTFSPTLVRQARLPIHPGLTPQSRPLSHVIFQRAFSPPELPRASCFLPGLVRRVLTQQSSIHSGFPSPWFSCLKAPNQQRNVWNAVASQFRLSQRRMVRTNWYQPTNAKSTGSGGSWSNFGRNADKYLNSQNVIYGLIGINVAVFLLWQYAVGNAKAYGDQRLYQFLSNNFLVGYENVFVHKRWWTMLTANFSHNELWHMFVNMFVLYSFGPPVIDIIGPRQFIFLYVAAGLASSVASLLHSTMSTRRNAWGVPKRQFTATHGASGAITGCTILFAATYPTVPVYLFMVIPIPAAVAIGGFVAYDIYRSYTGSSGRTDSAAHIGGAAAGLAYWYFKVRGRYRGGRW</sequence>
<organism evidence="9 10">
    <name type="scientific">Spizellomyces punctatus (strain DAOM BR117)</name>
    <dbReference type="NCBI Taxonomy" id="645134"/>
    <lineage>
        <taxon>Eukaryota</taxon>
        <taxon>Fungi</taxon>
        <taxon>Fungi incertae sedis</taxon>
        <taxon>Chytridiomycota</taxon>
        <taxon>Chytridiomycota incertae sedis</taxon>
        <taxon>Chytridiomycetes</taxon>
        <taxon>Spizellomycetales</taxon>
        <taxon>Spizellomycetaceae</taxon>
        <taxon>Spizellomyces</taxon>
    </lineage>
</organism>
<gene>
    <name evidence="9" type="ORF">SPPG_03485</name>
</gene>
<feature type="transmembrane region" description="Helical" evidence="7">
    <location>
        <begin position="283"/>
        <end position="300"/>
    </location>
</feature>
<evidence type="ECO:0000259" key="8">
    <source>
        <dbReference type="Pfam" id="PF01694"/>
    </source>
</evidence>
<comment type="subcellular location">
    <subcellularLocation>
        <location evidence="1">Membrane</location>
        <topology evidence="1">Multi-pass membrane protein</topology>
    </subcellularLocation>
</comment>
<dbReference type="SUPFAM" id="SSF144091">
    <property type="entry name" value="Rhomboid-like"/>
    <property type="match status" value="1"/>
</dbReference>
<feature type="domain" description="Peptidase S54 rhomboid" evidence="8">
    <location>
        <begin position="205"/>
        <end position="359"/>
    </location>
</feature>
<dbReference type="InterPro" id="IPR050925">
    <property type="entry name" value="Rhomboid_protease_S54"/>
</dbReference>
<keyword evidence="6 7" id="KW-0472">Membrane</keyword>
<evidence type="ECO:0000313" key="9">
    <source>
        <dbReference type="EMBL" id="KND01690.1"/>
    </source>
</evidence>
<feature type="transmembrane region" description="Helical" evidence="7">
    <location>
        <begin position="245"/>
        <end position="263"/>
    </location>
</feature>
<dbReference type="GO" id="GO:0004252">
    <property type="term" value="F:serine-type endopeptidase activity"/>
    <property type="evidence" value="ECO:0007669"/>
    <property type="project" value="InterPro"/>
</dbReference>
<dbReference type="OMA" id="VFLAWQY"/>
<dbReference type="PANTHER" id="PTHR43731:SF14">
    <property type="entry name" value="PRESENILIN-ASSOCIATED RHOMBOID-LIKE PROTEIN, MITOCHONDRIAL"/>
    <property type="match status" value="1"/>
</dbReference>
<evidence type="ECO:0000256" key="1">
    <source>
        <dbReference type="ARBA" id="ARBA00004141"/>
    </source>
</evidence>
<dbReference type="InParanoid" id="A0A0L0HLB7"/>
<evidence type="ECO:0000256" key="7">
    <source>
        <dbReference type="SAM" id="Phobius"/>
    </source>
</evidence>
<dbReference type="GO" id="GO:0016020">
    <property type="term" value="C:membrane"/>
    <property type="evidence" value="ECO:0007669"/>
    <property type="project" value="UniProtKB-SubCell"/>
</dbReference>
<dbReference type="EMBL" id="KQ257454">
    <property type="protein sequence ID" value="KND01690.1"/>
    <property type="molecule type" value="Genomic_DNA"/>
</dbReference>
<evidence type="ECO:0000256" key="5">
    <source>
        <dbReference type="ARBA" id="ARBA00022989"/>
    </source>
</evidence>
<evidence type="ECO:0000313" key="10">
    <source>
        <dbReference type="Proteomes" id="UP000053201"/>
    </source>
</evidence>
<evidence type="ECO:0000256" key="3">
    <source>
        <dbReference type="ARBA" id="ARBA00022692"/>
    </source>
</evidence>
<feature type="transmembrane region" description="Helical" evidence="7">
    <location>
        <begin position="307"/>
        <end position="330"/>
    </location>
</feature>
<dbReference type="InterPro" id="IPR022764">
    <property type="entry name" value="Peptidase_S54_rhomboid_dom"/>
</dbReference>
<dbReference type="AlphaFoldDB" id="A0A0L0HLB7"/>
<dbReference type="PANTHER" id="PTHR43731">
    <property type="entry name" value="RHOMBOID PROTEASE"/>
    <property type="match status" value="1"/>
</dbReference>
<evidence type="ECO:0000256" key="6">
    <source>
        <dbReference type="ARBA" id="ARBA00023136"/>
    </source>
</evidence>
<feature type="transmembrane region" description="Helical" evidence="7">
    <location>
        <begin position="342"/>
        <end position="358"/>
    </location>
</feature>
<dbReference type="RefSeq" id="XP_016609729.1">
    <property type="nucleotide sequence ID" value="XM_016751748.1"/>
</dbReference>
<reference evidence="9 10" key="1">
    <citation type="submission" date="2009-08" db="EMBL/GenBank/DDBJ databases">
        <title>The Genome Sequence of Spizellomyces punctatus strain DAOM BR117.</title>
        <authorList>
            <consortium name="The Broad Institute Genome Sequencing Platform"/>
            <person name="Russ C."/>
            <person name="Cuomo C."/>
            <person name="Shea T."/>
            <person name="Young S.K."/>
            <person name="Zeng Q."/>
            <person name="Koehrsen M."/>
            <person name="Haas B."/>
            <person name="Borodovsky M."/>
            <person name="Guigo R."/>
            <person name="Alvarado L."/>
            <person name="Berlin A."/>
            <person name="Bochicchio J."/>
            <person name="Borenstein D."/>
            <person name="Chapman S."/>
            <person name="Chen Z."/>
            <person name="Engels R."/>
            <person name="Freedman E."/>
            <person name="Gellesch M."/>
            <person name="Goldberg J."/>
            <person name="Griggs A."/>
            <person name="Gujja S."/>
            <person name="Heiman D."/>
            <person name="Hepburn T."/>
            <person name="Howarth C."/>
            <person name="Jen D."/>
            <person name="Larson L."/>
            <person name="Lewis B."/>
            <person name="Mehta T."/>
            <person name="Park D."/>
            <person name="Pearson M."/>
            <person name="Roberts A."/>
            <person name="Saif S."/>
            <person name="Shenoy N."/>
            <person name="Sisk P."/>
            <person name="Stolte C."/>
            <person name="Sykes S."/>
            <person name="Thomson T."/>
            <person name="Walk T."/>
            <person name="White J."/>
            <person name="Yandava C."/>
            <person name="Burger G."/>
            <person name="Gray M.W."/>
            <person name="Holland P.W.H."/>
            <person name="King N."/>
            <person name="Lang F.B.F."/>
            <person name="Roger A.J."/>
            <person name="Ruiz-Trillo I."/>
            <person name="Lander E."/>
            <person name="Nusbaum C."/>
        </authorList>
    </citation>
    <scope>NUCLEOTIDE SEQUENCE [LARGE SCALE GENOMIC DNA]</scope>
    <source>
        <strain evidence="9 10">DAOM BR117</strain>
    </source>
</reference>
<dbReference type="Gene3D" id="1.20.1540.10">
    <property type="entry name" value="Rhomboid-like"/>
    <property type="match status" value="1"/>
</dbReference>
<accession>A0A0L0HLB7</accession>
<feature type="transmembrane region" description="Helical" evidence="7">
    <location>
        <begin position="220"/>
        <end position="238"/>
    </location>
</feature>
<keyword evidence="3 7" id="KW-0812">Transmembrane</keyword>
<dbReference type="InterPro" id="IPR035952">
    <property type="entry name" value="Rhomboid-like_sf"/>
</dbReference>
<name>A0A0L0HLB7_SPIPD</name>
<dbReference type="Pfam" id="PF01694">
    <property type="entry name" value="Rhomboid"/>
    <property type="match status" value="1"/>
</dbReference>
<dbReference type="GeneID" id="27686996"/>
<dbReference type="GO" id="GO:0006465">
    <property type="term" value="P:signal peptide processing"/>
    <property type="evidence" value="ECO:0007669"/>
    <property type="project" value="TreeGrafter"/>
</dbReference>
<proteinExistence type="inferred from homology"/>
<dbReference type="STRING" id="645134.A0A0L0HLB7"/>
<comment type="similarity">
    <text evidence="2">Belongs to the peptidase S54 family.</text>
</comment>
<keyword evidence="4" id="KW-0378">Hydrolase</keyword>
<dbReference type="eggNOG" id="KOG2980">
    <property type="taxonomic scope" value="Eukaryota"/>
</dbReference>
<keyword evidence="10" id="KW-1185">Reference proteome</keyword>
<protein>
    <recommendedName>
        <fullName evidence="8">Peptidase S54 rhomboid domain-containing protein</fullName>
    </recommendedName>
</protein>
<evidence type="ECO:0000256" key="2">
    <source>
        <dbReference type="ARBA" id="ARBA00009045"/>
    </source>
</evidence>
<keyword evidence="5 7" id="KW-1133">Transmembrane helix</keyword>
<dbReference type="Proteomes" id="UP000053201">
    <property type="component" value="Unassembled WGS sequence"/>
</dbReference>
<feature type="transmembrane region" description="Helical" evidence="7">
    <location>
        <begin position="155"/>
        <end position="174"/>
    </location>
</feature>
<dbReference type="VEuPathDB" id="FungiDB:SPPG_03485"/>